<evidence type="ECO:0000313" key="2">
    <source>
        <dbReference type="EMBL" id="KZT71910.1"/>
    </source>
</evidence>
<protein>
    <recommendedName>
        <fullName evidence="4">Secreted protein</fullName>
    </recommendedName>
</protein>
<gene>
    <name evidence="2" type="ORF">DAEQUDRAFT_723525</name>
</gene>
<reference evidence="2 3" key="1">
    <citation type="journal article" date="2016" name="Mol. Biol. Evol.">
        <title>Comparative Genomics of Early-Diverging Mushroom-Forming Fungi Provides Insights into the Origins of Lignocellulose Decay Capabilities.</title>
        <authorList>
            <person name="Nagy L.G."/>
            <person name="Riley R."/>
            <person name="Tritt A."/>
            <person name="Adam C."/>
            <person name="Daum C."/>
            <person name="Floudas D."/>
            <person name="Sun H."/>
            <person name="Yadav J.S."/>
            <person name="Pangilinan J."/>
            <person name="Larsson K.H."/>
            <person name="Matsuura K."/>
            <person name="Barry K."/>
            <person name="Labutti K."/>
            <person name="Kuo R."/>
            <person name="Ohm R.A."/>
            <person name="Bhattacharya S.S."/>
            <person name="Shirouzu T."/>
            <person name="Yoshinaga Y."/>
            <person name="Martin F.M."/>
            <person name="Grigoriev I.V."/>
            <person name="Hibbett D.S."/>
        </authorList>
    </citation>
    <scope>NUCLEOTIDE SEQUENCE [LARGE SCALE GENOMIC DNA]</scope>
    <source>
        <strain evidence="2 3">L-15889</strain>
    </source>
</reference>
<feature type="chain" id="PRO_5012475404" description="Secreted protein" evidence="1">
    <location>
        <begin position="16"/>
        <end position="89"/>
    </location>
</feature>
<dbReference type="EMBL" id="KV429043">
    <property type="protein sequence ID" value="KZT71910.1"/>
    <property type="molecule type" value="Genomic_DNA"/>
</dbReference>
<dbReference type="AlphaFoldDB" id="A0A165SFL7"/>
<sequence>MSHLACLLLVGEGAAERGGGGCVETELANPSVYASHGSPRREGFCTTPATAAIAGTLAIAAFRVTLAVDTHTISVVLVASHVHERVAVF</sequence>
<accession>A0A165SFL7</accession>
<proteinExistence type="predicted"/>
<dbReference type="OrthoDB" id="10265785at2759"/>
<keyword evidence="1" id="KW-0732">Signal</keyword>
<dbReference type="Proteomes" id="UP000076727">
    <property type="component" value="Unassembled WGS sequence"/>
</dbReference>
<organism evidence="2 3">
    <name type="scientific">Daedalea quercina L-15889</name>
    <dbReference type="NCBI Taxonomy" id="1314783"/>
    <lineage>
        <taxon>Eukaryota</taxon>
        <taxon>Fungi</taxon>
        <taxon>Dikarya</taxon>
        <taxon>Basidiomycota</taxon>
        <taxon>Agaricomycotina</taxon>
        <taxon>Agaricomycetes</taxon>
        <taxon>Polyporales</taxon>
        <taxon>Fomitopsis</taxon>
    </lineage>
</organism>
<feature type="signal peptide" evidence="1">
    <location>
        <begin position="1"/>
        <end position="15"/>
    </location>
</feature>
<evidence type="ECO:0008006" key="4">
    <source>
        <dbReference type="Google" id="ProtNLM"/>
    </source>
</evidence>
<evidence type="ECO:0000313" key="3">
    <source>
        <dbReference type="Proteomes" id="UP000076727"/>
    </source>
</evidence>
<name>A0A165SFL7_9APHY</name>
<evidence type="ECO:0000256" key="1">
    <source>
        <dbReference type="SAM" id="SignalP"/>
    </source>
</evidence>
<keyword evidence="3" id="KW-1185">Reference proteome</keyword>